<dbReference type="SUPFAM" id="SSF52540">
    <property type="entry name" value="P-loop containing nucleoside triphosphate hydrolases"/>
    <property type="match status" value="1"/>
</dbReference>
<dbReference type="Proteomes" id="UP000033111">
    <property type="component" value="Chromosome"/>
</dbReference>
<accession>A0A0E3P9F3</accession>
<protein>
    <submittedName>
        <fullName evidence="3">Putative ATPase (AAA+ superfamily)</fullName>
    </submittedName>
</protein>
<dbReference type="InterPro" id="IPR027417">
    <property type="entry name" value="P-loop_NTPase"/>
</dbReference>
<dbReference type="KEGG" id="msw:MSSIT_3936"/>
<dbReference type="SUPFAM" id="SSF46785">
    <property type="entry name" value="Winged helix' DNA-binding domain"/>
    <property type="match status" value="1"/>
</dbReference>
<dbReference type="EMBL" id="CP009506">
    <property type="protein sequence ID" value="AKB30655.1"/>
    <property type="molecule type" value="Genomic_DNA"/>
</dbReference>
<dbReference type="RefSeq" id="WP_048174360.1">
    <property type="nucleotide sequence ID" value="NZ_CP009506.1"/>
</dbReference>
<dbReference type="AlphaFoldDB" id="A0A0E3P9F3"/>
<evidence type="ECO:0000259" key="2">
    <source>
        <dbReference type="Pfam" id="PF03008"/>
    </source>
</evidence>
<dbReference type="Pfam" id="PF03008">
    <property type="entry name" value="DUF234"/>
    <property type="match status" value="1"/>
</dbReference>
<evidence type="ECO:0000313" key="3">
    <source>
        <dbReference type="EMBL" id="AKB30655.1"/>
    </source>
</evidence>
<dbReference type="PATRIC" id="fig|1434120.4.peg.5095"/>
<feature type="domain" description="DUF234" evidence="2">
    <location>
        <begin position="309"/>
        <end position="403"/>
    </location>
</feature>
<dbReference type="InterPro" id="IPR036390">
    <property type="entry name" value="WH_DNA-bd_sf"/>
</dbReference>
<feature type="domain" description="ATPase" evidence="1">
    <location>
        <begin position="2"/>
        <end position="200"/>
    </location>
</feature>
<proteinExistence type="predicted"/>
<dbReference type="Gene3D" id="3.40.50.300">
    <property type="entry name" value="P-loop containing nucleotide triphosphate hydrolases"/>
    <property type="match status" value="1"/>
</dbReference>
<dbReference type="GO" id="GO:0005524">
    <property type="term" value="F:ATP binding"/>
    <property type="evidence" value="ECO:0007669"/>
    <property type="project" value="InterPro"/>
</dbReference>
<dbReference type="PANTHER" id="PTHR34704:SF1">
    <property type="entry name" value="ATPASE"/>
    <property type="match status" value="1"/>
</dbReference>
<dbReference type="Pfam" id="PF01637">
    <property type="entry name" value="ATPase_2"/>
    <property type="match status" value="1"/>
</dbReference>
<name>A0A0E3P9F3_9EURY</name>
<dbReference type="InterPro" id="IPR011579">
    <property type="entry name" value="ATPase_dom"/>
</dbReference>
<organism evidence="3 4">
    <name type="scientific">Methanosarcina siciliae T4/M</name>
    <dbReference type="NCBI Taxonomy" id="1434120"/>
    <lineage>
        <taxon>Archaea</taxon>
        <taxon>Methanobacteriati</taxon>
        <taxon>Methanobacteriota</taxon>
        <taxon>Stenosarchaea group</taxon>
        <taxon>Methanomicrobia</taxon>
        <taxon>Methanosarcinales</taxon>
        <taxon>Methanosarcinaceae</taxon>
        <taxon>Methanosarcina</taxon>
    </lineage>
</organism>
<dbReference type="InterPro" id="IPR004256">
    <property type="entry name" value="DUF234"/>
</dbReference>
<reference evidence="3 4" key="1">
    <citation type="submission" date="2014-07" db="EMBL/GenBank/DDBJ databases">
        <title>Methanogenic archaea and the global carbon cycle.</title>
        <authorList>
            <person name="Henriksen J.R."/>
            <person name="Luke J."/>
            <person name="Reinhart S."/>
            <person name="Benedict M.N."/>
            <person name="Youngblut N.D."/>
            <person name="Metcalf M.E."/>
            <person name="Whitaker R.J."/>
            <person name="Metcalf W.W."/>
        </authorList>
    </citation>
    <scope>NUCLEOTIDE SEQUENCE [LARGE SCALE GENOMIC DNA]</scope>
    <source>
        <strain evidence="3 4">T4/M</strain>
    </source>
</reference>
<keyword evidence="4" id="KW-1185">Reference proteome</keyword>
<sequence>MFLNRKAELSLLENLHAEGKPKLILLYGKRRVGKTELLNEFARRHRALYLVARQEAYEGQLKKMSSEIAEFFDDDVLRHSPFQNYDALFIYLAQKETPVLFDEFPYLVEANRALPSILQEYWDRYFSKKKTFLVLCGSSIAMMESLLGYKSPLYGRRTEQILLEPLKFREACEFFPQLGPEDKVLTYAVLGGTPAYLLEFDYGKPILENIMGLILKKNTFLYQDTMFVLQQELSEPRVYYSIINSVAKGNTRLGEIMNDTGLEKSKITKYLSVLKELHIIERRVPVTEKSPESSKKGIYLLKDNYFKFWFRFVFENVEYIEQGRQEKLIGDKISPVLNNFAGFAYEEIVLEYLKSSPGFSDYIFGRWWDKEEEIDVVGLDSSQNRIIFGEVKWKALTEKEARQTLNRLVEKSVDVKWGENLESGEIQGGPEKKYLLVGKKVGGKKRLLEDGYLVLELDDLVEN</sequence>
<gene>
    <name evidence="3" type="ORF">MSSIT_3936</name>
</gene>
<dbReference type="PANTHER" id="PTHR34704">
    <property type="entry name" value="ATPASE"/>
    <property type="match status" value="1"/>
</dbReference>
<dbReference type="GeneID" id="24862892"/>
<dbReference type="HOGENOM" id="CLU_041137_3_0_2"/>
<evidence type="ECO:0000313" key="4">
    <source>
        <dbReference type="Proteomes" id="UP000033111"/>
    </source>
</evidence>
<dbReference type="OrthoDB" id="132045at2157"/>
<evidence type="ECO:0000259" key="1">
    <source>
        <dbReference type="Pfam" id="PF01637"/>
    </source>
</evidence>